<name>A0A9X1C9B6_9FLAO</name>
<dbReference type="RefSeq" id="WP_057778832.1">
    <property type="nucleotide sequence ID" value="NZ_JAGGJQ010000004.1"/>
</dbReference>
<evidence type="ECO:0000313" key="4">
    <source>
        <dbReference type="Proteomes" id="UP001138672"/>
    </source>
</evidence>
<proteinExistence type="predicted"/>
<feature type="compositionally biased region" description="Basic and acidic residues" evidence="1">
    <location>
        <begin position="49"/>
        <end position="59"/>
    </location>
</feature>
<dbReference type="AlphaFoldDB" id="A0A9X1C9B6"/>
<keyword evidence="5" id="KW-1185">Reference proteome</keyword>
<reference evidence="2" key="1">
    <citation type="submission" date="2021-03" db="EMBL/GenBank/DDBJ databases">
        <title>Genomic Encyclopedia of Type Strains, Phase IV (KMG-IV): sequencing the most valuable type-strain genomes for metagenomic binning, comparative biology and taxonomic classification.</title>
        <authorList>
            <person name="Goeker M."/>
        </authorList>
    </citation>
    <scope>NUCLEOTIDE SEQUENCE</scope>
    <source>
        <strain evidence="2">DSM 15523</strain>
        <strain evidence="3 5">DSM 16476</strain>
    </source>
</reference>
<dbReference type="EMBL" id="JAGGJQ010000004">
    <property type="protein sequence ID" value="MBP1839898.1"/>
    <property type="molecule type" value="Genomic_DNA"/>
</dbReference>
<dbReference type="InterPro" id="IPR035205">
    <property type="entry name" value="DUF5320"/>
</dbReference>
<evidence type="ECO:0000313" key="2">
    <source>
        <dbReference type="EMBL" id="MBP1839898.1"/>
    </source>
</evidence>
<organism evidence="2 4">
    <name type="scientific">Formosa algae</name>
    <dbReference type="NCBI Taxonomy" id="225843"/>
    <lineage>
        <taxon>Bacteria</taxon>
        <taxon>Pseudomonadati</taxon>
        <taxon>Bacteroidota</taxon>
        <taxon>Flavobacteriia</taxon>
        <taxon>Flavobacteriales</taxon>
        <taxon>Flavobacteriaceae</taxon>
        <taxon>Formosa</taxon>
    </lineage>
</organism>
<dbReference type="Proteomes" id="UP001231587">
    <property type="component" value="Unassembled WGS sequence"/>
</dbReference>
<dbReference type="Pfam" id="PF17253">
    <property type="entry name" value="DUF5320"/>
    <property type="match status" value="1"/>
</dbReference>
<evidence type="ECO:0000313" key="5">
    <source>
        <dbReference type="Proteomes" id="UP001231587"/>
    </source>
</evidence>
<gene>
    <name evidence="2" type="ORF">J2Z56_001822</name>
    <name evidence="3" type="ORF">J2Z57_001945</name>
</gene>
<protein>
    <submittedName>
        <fullName evidence="2">Uncharacterized protein</fullName>
    </submittedName>
</protein>
<dbReference type="OrthoDB" id="1453764at2"/>
<accession>A0A9X1C9B6</accession>
<evidence type="ECO:0000256" key="1">
    <source>
        <dbReference type="SAM" id="MobiDB-lite"/>
    </source>
</evidence>
<evidence type="ECO:0000313" key="3">
    <source>
        <dbReference type="EMBL" id="MDQ0335497.1"/>
    </source>
</evidence>
<dbReference type="EMBL" id="JAUSUU010000005">
    <property type="protein sequence ID" value="MDQ0335497.1"/>
    <property type="molecule type" value="Genomic_DNA"/>
</dbReference>
<feature type="region of interest" description="Disordered" evidence="1">
    <location>
        <begin position="1"/>
        <end position="59"/>
    </location>
</feature>
<dbReference type="Proteomes" id="UP001138672">
    <property type="component" value="Unassembled WGS sequence"/>
</dbReference>
<sequence>MPNFDHTGPEGLGPRTGMMFGKCRKTSANTEVSESQRPYCNGRRKKMKGDKVERLKFKK</sequence>
<feature type="compositionally biased region" description="Polar residues" evidence="1">
    <location>
        <begin position="26"/>
        <end position="38"/>
    </location>
</feature>
<comment type="caution">
    <text evidence="2">The sequence shown here is derived from an EMBL/GenBank/DDBJ whole genome shotgun (WGS) entry which is preliminary data.</text>
</comment>